<dbReference type="Proteomes" id="UP001153678">
    <property type="component" value="Unassembled WGS sequence"/>
</dbReference>
<evidence type="ECO:0000256" key="4">
    <source>
        <dbReference type="SAM" id="MobiDB-lite"/>
    </source>
</evidence>
<feature type="region of interest" description="Disordered" evidence="4">
    <location>
        <begin position="40"/>
        <end position="65"/>
    </location>
</feature>
<evidence type="ECO:0000256" key="2">
    <source>
        <dbReference type="ARBA" id="ARBA00004613"/>
    </source>
</evidence>
<evidence type="ECO:0000256" key="3">
    <source>
        <dbReference type="ARBA" id="ARBA00022525"/>
    </source>
</evidence>
<dbReference type="EMBL" id="CAMKVN010009739">
    <property type="protein sequence ID" value="CAI2193540.1"/>
    <property type="molecule type" value="Genomic_DNA"/>
</dbReference>
<evidence type="ECO:0000259" key="5">
    <source>
        <dbReference type="Pfam" id="PF20147"/>
    </source>
</evidence>
<comment type="subcellular location">
    <subcellularLocation>
        <location evidence="1">Host cell</location>
    </subcellularLocation>
    <subcellularLocation>
        <location evidence="2">Secreted</location>
    </subcellularLocation>
</comment>
<dbReference type="OrthoDB" id="2397421at2759"/>
<organism evidence="6 7">
    <name type="scientific">Funneliformis geosporum</name>
    <dbReference type="NCBI Taxonomy" id="1117311"/>
    <lineage>
        <taxon>Eukaryota</taxon>
        <taxon>Fungi</taxon>
        <taxon>Fungi incertae sedis</taxon>
        <taxon>Mucoromycota</taxon>
        <taxon>Glomeromycotina</taxon>
        <taxon>Glomeromycetes</taxon>
        <taxon>Glomerales</taxon>
        <taxon>Glomeraceae</taxon>
        <taxon>Funneliformis</taxon>
    </lineage>
</organism>
<feature type="domain" description="Crinkler effector protein N-terminal" evidence="5">
    <location>
        <begin position="116"/>
        <end position="210"/>
    </location>
</feature>
<dbReference type="GO" id="GO:0005576">
    <property type="term" value="C:extracellular region"/>
    <property type="evidence" value="ECO:0007669"/>
    <property type="project" value="UniProtKB-SubCell"/>
</dbReference>
<evidence type="ECO:0000313" key="6">
    <source>
        <dbReference type="EMBL" id="CAI2193540.1"/>
    </source>
</evidence>
<name>A0A9W4T6F1_9GLOM</name>
<dbReference type="AlphaFoldDB" id="A0A9W4T6F1"/>
<reference evidence="6" key="1">
    <citation type="submission" date="2022-08" db="EMBL/GenBank/DDBJ databases">
        <authorList>
            <person name="Kallberg Y."/>
            <person name="Tangrot J."/>
            <person name="Rosling A."/>
        </authorList>
    </citation>
    <scope>NUCLEOTIDE SEQUENCE</scope>
    <source>
        <strain evidence="6">Wild A</strain>
    </source>
</reference>
<dbReference type="GO" id="GO:0043657">
    <property type="term" value="C:host cell"/>
    <property type="evidence" value="ECO:0007669"/>
    <property type="project" value="UniProtKB-SubCell"/>
</dbReference>
<keyword evidence="3" id="KW-0964">Secreted</keyword>
<sequence length="211" mass="24179">GKDRLLAGSDETFNDFELCEVPTSSEKNICKVKCVKKKSGIKKTKPRRNPTQAVEMESERQAERIPERLSEKDLSNNLPSNLKELTKVFEKNLETKKSDKFKTPDKLDKFLAGRNISLNCLISDKGVNDIFEVTIFNANNNRVSFLTEAIRTHHLDRFQDIDLTNLALYRIALIADSIIINSLRNISEFEVEGAIRMEPQDIIFTYFPIQP</sequence>
<dbReference type="InterPro" id="IPR045379">
    <property type="entry name" value="Crinkler_N"/>
</dbReference>
<keyword evidence="7" id="KW-1185">Reference proteome</keyword>
<feature type="non-terminal residue" evidence="6">
    <location>
        <position position="1"/>
    </location>
</feature>
<evidence type="ECO:0000256" key="1">
    <source>
        <dbReference type="ARBA" id="ARBA00004340"/>
    </source>
</evidence>
<gene>
    <name evidence="6" type="ORF">FWILDA_LOCUS16127</name>
</gene>
<dbReference type="Pfam" id="PF20147">
    <property type="entry name" value="Crinkler"/>
    <property type="match status" value="1"/>
</dbReference>
<accession>A0A9W4T6F1</accession>
<evidence type="ECO:0000313" key="7">
    <source>
        <dbReference type="Proteomes" id="UP001153678"/>
    </source>
</evidence>
<protein>
    <submittedName>
        <fullName evidence="6">5814_t:CDS:1</fullName>
    </submittedName>
</protein>
<proteinExistence type="predicted"/>
<comment type="caution">
    <text evidence="6">The sequence shown here is derived from an EMBL/GenBank/DDBJ whole genome shotgun (WGS) entry which is preliminary data.</text>
</comment>